<name>A0A4Z1SLP0_GIAMU</name>
<dbReference type="Pfam" id="PF01138">
    <property type="entry name" value="RNase_PH"/>
    <property type="match status" value="1"/>
</dbReference>
<evidence type="ECO:0000313" key="4">
    <source>
        <dbReference type="Proteomes" id="UP000315496"/>
    </source>
</evidence>
<dbReference type="Gene3D" id="3.30.230.70">
    <property type="entry name" value="GHMP Kinase, N-terminal domain"/>
    <property type="match status" value="1"/>
</dbReference>
<comment type="similarity">
    <text evidence="1">Belongs to the RNase PH family.</text>
</comment>
<dbReference type="GO" id="GO:0005730">
    <property type="term" value="C:nucleolus"/>
    <property type="evidence" value="ECO:0007669"/>
    <property type="project" value="TreeGrafter"/>
</dbReference>
<dbReference type="Proteomes" id="UP000315496">
    <property type="component" value="Chromosome 5"/>
</dbReference>
<dbReference type="GO" id="GO:0016075">
    <property type="term" value="P:rRNA catabolic process"/>
    <property type="evidence" value="ECO:0007669"/>
    <property type="project" value="TreeGrafter"/>
</dbReference>
<reference evidence="3 4" key="1">
    <citation type="submission" date="2019-05" db="EMBL/GenBank/DDBJ databases">
        <title>The compact genome of Giardia muris reveals important steps in the evolution of intestinal protozoan parasites.</title>
        <authorList>
            <person name="Xu F."/>
            <person name="Jimenez-Gonzalez A."/>
            <person name="Einarsson E."/>
            <person name="Astvaldsson A."/>
            <person name="Peirasmaki D."/>
            <person name="Eckmann L."/>
            <person name="Andersson J.O."/>
            <person name="Svard S.G."/>
            <person name="Jerlstrom-Hultqvist J."/>
        </authorList>
    </citation>
    <scope>NUCLEOTIDE SEQUENCE [LARGE SCALE GENOMIC DNA]</scope>
    <source>
        <strain evidence="3 4">Roberts-Thomson</strain>
    </source>
</reference>
<dbReference type="PANTHER" id="PTHR11953">
    <property type="entry name" value="EXOSOME COMPLEX COMPONENT"/>
    <property type="match status" value="1"/>
</dbReference>
<dbReference type="GO" id="GO:0003723">
    <property type="term" value="F:RNA binding"/>
    <property type="evidence" value="ECO:0007669"/>
    <property type="project" value="TreeGrafter"/>
</dbReference>
<keyword evidence="4" id="KW-1185">Reference proteome</keyword>
<dbReference type="GO" id="GO:0071028">
    <property type="term" value="P:nuclear mRNA surveillance"/>
    <property type="evidence" value="ECO:0007669"/>
    <property type="project" value="TreeGrafter"/>
</dbReference>
<dbReference type="InterPro" id="IPR001247">
    <property type="entry name" value="ExoRNase_PH_dom1"/>
</dbReference>
<feature type="domain" description="Exoribonuclease phosphorolytic" evidence="2">
    <location>
        <begin position="12"/>
        <end position="128"/>
    </location>
</feature>
<evidence type="ECO:0000313" key="3">
    <source>
        <dbReference type="EMBL" id="TNJ26576.1"/>
    </source>
</evidence>
<dbReference type="GO" id="GO:0034475">
    <property type="term" value="P:U4 snRNA 3'-end processing"/>
    <property type="evidence" value="ECO:0007669"/>
    <property type="project" value="TreeGrafter"/>
</dbReference>
<dbReference type="AlphaFoldDB" id="A0A4Z1SLP0"/>
<evidence type="ECO:0000259" key="2">
    <source>
        <dbReference type="Pfam" id="PF01138"/>
    </source>
</evidence>
<sequence length="220" mass="23664">MELRFDGRRDAEFRPPTVEPGHVPGAKGSVFYEVGDTVVIAAVHLDPRADSKTESPAIVLTLSPVVERPFAFESPLRSLLQALAACALDSRVKPTTLVLSVHVLLGDGSVAPAVLNAALLALMDAGIPLRTLPISLELALCRTARPDTICVDPTLQEEASGPTALILLTMDALEPDRVHGLLTQQAIHPTELSEALELSKTIVAEQLRRFRARLCGEETR</sequence>
<dbReference type="InterPro" id="IPR020568">
    <property type="entry name" value="Ribosomal_Su5_D2-typ_SF"/>
</dbReference>
<dbReference type="SUPFAM" id="SSF54211">
    <property type="entry name" value="Ribosomal protein S5 domain 2-like"/>
    <property type="match status" value="1"/>
</dbReference>
<dbReference type="InterPro" id="IPR050080">
    <property type="entry name" value="RNase_PH"/>
</dbReference>
<dbReference type="GO" id="GO:0000176">
    <property type="term" value="C:nuclear exosome (RNase complex)"/>
    <property type="evidence" value="ECO:0007669"/>
    <property type="project" value="TreeGrafter"/>
</dbReference>
<comment type="caution">
    <text evidence="3">The sequence shown here is derived from an EMBL/GenBank/DDBJ whole genome shotgun (WGS) entry which is preliminary data.</text>
</comment>
<proteinExistence type="inferred from homology"/>
<dbReference type="EMBL" id="VDLU01000005">
    <property type="protein sequence ID" value="TNJ26576.1"/>
    <property type="molecule type" value="Genomic_DNA"/>
</dbReference>
<dbReference type="PANTHER" id="PTHR11953:SF0">
    <property type="entry name" value="EXOSOME COMPLEX COMPONENT RRP41"/>
    <property type="match status" value="1"/>
</dbReference>
<protein>
    <submittedName>
        <fullName evidence="3">Putative 3' exoribonuclease</fullName>
    </submittedName>
</protein>
<organism evidence="3 4">
    <name type="scientific">Giardia muris</name>
    <dbReference type="NCBI Taxonomy" id="5742"/>
    <lineage>
        <taxon>Eukaryota</taxon>
        <taxon>Metamonada</taxon>
        <taxon>Diplomonadida</taxon>
        <taxon>Hexamitidae</taxon>
        <taxon>Giardiinae</taxon>
        <taxon>Giardia</taxon>
    </lineage>
</organism>
<dbReference type="VEuPathDB" id="GiardiaDB:GMRT_16395"/>
<dbReference type="GO" id="GO:0000177">
    <property type="term" value="C:cytoplasmic exosome (RNase complex)"/>
    <property type="evidence" value="ECO:0007669"/>
    <property type="project" value="TreeGrafter"/>
</dbReference>
<dbReference type="GO" id="GO:0071051">
    <property type="term" value="P:poly(A)-dependent snoRNA 3'-end processing"/>
    <property type="evidence" value="ECO:0007669"/>
    <property type="project" value="TreeGrafter"/>
</dbReference>
<evidence type="ECO:0000256" key="1">
    <source>
        <dbReference type="ARBA" id="ARBA00006678"/>
    </source>
</evidence>
<gene>
    <name evidence="3" type="ORF">GMRT_16395</name>
</gene>
<accession>A0A4Z1SLP0</accession>
<dbReference type="InterPro" id="IPR027408">
    <property type="entry name" value="PNPase/RNase_PH_dom_sf"/>
</dbReference>